<feature type="compositionally biased region" description="Low complexity" evidence="1">
    <location>
        <begin position="1"/>
        <end position="12"/>
    </location>
</feature>
<comment type="caution">
    <text evidence="2">The sequence shown here is derived from an EMBL/GenBank/DDBJ whole genome shotgun (WGS) entry which is preliminary data.</text>
</comment>
<feature type="compositionally biased region" description="Polar residues" evidence="1">
    <location>
        <begin position="13"/>
        <end position="36"/>
    </location>
</feature>
<evidence type="ECO:0000256" key="1">
    <source>
        <dbReference type="SAM" id="MobiDB-lite"/>
    </source>
</evidence>
<organism evidence="2 3">
    <name type="scientific">Colocasia esculenta</name>
    <name type="common">Wild taro</name>
    <name type="synonym">Arum esculentum</name>
    <dbReference type="NCBI Taxonomy" id="4460"/>
    <lineage>
        <taxon>Eukaryota</taxon>
        <taxon>Viridiplantae</taxon>
        <taxon>Streptophyta</taxon>
        <taxon>Embryophyta</taxon>
        <taxon>Tracheophyta</taxon>
        <taxon>Spermatophyta</taxon>
        <taxon>Magnoliopsida</taxon>
        <taxon>Liliopsida</taxon>
        <taxon>Araceae</taxon>
        <taxon>Aroideae</taxon>
        <taxon>Colocasieae</taxon>
        <taxon>Colocasia</taxon>
    </lineage>
</organism>
<protein>
    <submittedName>
        <fullName evidence="2">Uncharacterized protein</fullName>
    </submittedName>
</protein>
<name>A0A843V5N1_COLES</name>
<evidence type="ECO:0000313" key="3">
    <source>
        <dbReference type="Proteomes" id="UP000652761"/>
    </source>
</evidence>
<reference evidence="2" key="1">
    <citation type="submission" date="2017-07" db="EMBL/GenBank/DDBJ databases">
        <title>Taro Niue Genome Assembly and Annotation.</title>
        <authorList>
            <person name="Atibalentja N."/>
            <person name="Keating K."/>
            <person name="Fields C.J."/>
        </authorList>
    </citation>
    <scope>NUCLEOTIDE SEQUENCE</scope>
    <source>
        <strain evidence="2">Niue_2</strain>
        <tissue evidence="2">Leaf</tissue>
    </source>
</reference>
<sequence length="71" mass="7887">MPPTTTTLSTSSQNKWKQQYTPVGVVSSKQRQPQHPQSKETAKSNRGGREKDCNVGWVPADTSDWRRNGSG</sequence>
<dbReference type="EMBL" id="NMUH01001024">
    <property type="protein sequence ID" value="MQL88033.1"/>
    <property type="molecule type" value="Genomic_DNA"/>
</dbReference>
<feature type="region of interest" description="Disordered" evidence="1">
    <location>
        <begin position="1"/>
        <end position="71"/>
    </location>
</feature>
<evidence type="ECO:0000313" key="2">
    <source>
        <dbReference type="EMBL" id="MQL88033.1"/>
    </source>
</evidence>
<gene>
    <name evidence="2" type="ORF">Taro_020589</name>
</gene>
<accession>A0A843V5N1</accession>
<proteinExistence type="predicted"/>
<feature type="compositionally biased region" description="Basic and acidic residues" evidence="1">
    <location>
        <begin position="37"/>
        <end position="53"/>
    </location>
</feature>
<dbReference type="AlphaFoldDB" id="A0A843V5N1"/>
<dbReference type="Proteomes" id="UP000652761">
    <property type="component" value="Unassembled WGS sequence"/>
</dbReference>
<keyword evidence="3" id="KW-1185">Reference proteome</keyword>